<dbReference type="PANTHER" id="PTHR13490:SF0">
    <property type="entry name" value="SMALL RIBOSOMAL SUBUNIT PROTEIN MS35"/>
    <property type="match status" value="1"/>
</dbReference>
<dbReference type="GO" id="GO:0032543">
    <property type="term" value="P:mitochondrial translation"/>
    <property type="evidence" value="ECO:0007669"/>
    <property type="project" value="InterPro"/>
</dbReference>
<dbReference type="OrthoDB" id="283424at2759"/>
<keyword evidence="3" id="KW-1185">Reference proteome</keyword>
<comment type="caution">
    <text evidence="2">The sequence shown here is derived from an EMBL/GenBank/DDBJ whole genome shotgun (WGS) entry which is preliminary data.</text>
</comment>
<dbReference type="Proteomes" id="UP000286134">
    <property type="component" value="Unassembled WGS sequence"/>
</dbReference>
<feature type="domain" description="Small ribosomal subunit protein mS35 mitochondrial conserved" evidence="1">
    <location>
        <begin position="212"/>
        <end position="332"/>
    </location>
</feature>
<keyword evidence="2" id="KW-0687">Ribonucleoprotein</keyword>
<protein>
    <submittedName>
        <fullName evidence="2">37S ribosomal protein S24, mitochondrial</fullName>
    </submittedName>
</protein>
<reference evidence="2 3" key="1">
    <citation type="journal article" date="2018" name="BMC Genomics">
        <title>Comparative genome analyses reveal sequence features reflecting distinct modes of host-adaptation between dicot and monocot powdery mildew.</title>
        <authorList>
            <person name="Wu Y."/>
            <person name="Ma X."/>
            <person name="Pan Z."/>
            <person name="Kale S.D."/>
            <person name="Song Y."/>
            <person name="King H."/>
            <person name="Zhang Q."/>
            <person name="Presley C."/>
            <person name="Deng X."/>
            <person name="Wei C.I."/>
            <person name="Xiao S."/>
        </authorList>
    </citation>
    <scope>NUCLEOTIDE SEQUENCE [LARGE SCALE GENOMIC DNA]</scope>
    <source>
        <strain evidence="2">UMSG2</strain>
    </source>
</reference>
<dbReference type="STRING" id="212602.A0A420I2Q4"/>
<evidence type="ECO:0000259" key="1">
    <source>
        <dbReference type="Pfam" id="PF10213"/>
    </source>
</evidence>
<dbReference type="InterPro" id="IPR039848">
    <property type="entry name" value="Ribosomal_mS35_mt"/>
</dbReference>
<gene>
    <name evidence="2" type="ORF">OnM2_022035</name>
</gene>
<evidence type="ECO:0000313" key="3">
    <source>
        <dbReference type="Proteomes" id="UP000286134"/>
    </source>
</evidence>
<evidence type="ECO:0000313" key="2">
    <source>
        <dbReference type="EMBL" id="RKF63955.1"/>
    </source>
</evidence>
<dbReference type="PANTHER" id="PTHR13490">
    <property type="entry name" value="MITOCHONDRIAL 28S RIBOSOMAL PROTEIN S28"/>
    <property type="match status" value="1"/>
</dbReference>
<keyword evidence="2" id="KW-0689">Ribosomal protein</keyword>
<name>A0A420I2Q4_9PEZI</name>
<dbReference type="AlphaFoldDB" id="A0A420I2Q4"/>
<dbReference type="EMBL" id="MCFK01002215">
    <property type="protein sequence ID" value="RKF63955.1"/>
    <property type="molecule type" value="Genomic_DNA"/>
</dbReference>
<sequence>MATAFWSSWLRKARGRPLNIAQRYTSERISTFSTTTASQKEPKLDDIFPNVRKSTRLSGDEYAKIEEYVKKDLADPSPDEDEYENKSLTELSQMFLNENDNPNAYDDNNDLVSNRFWENVFNSSYTMKKLDAPEKPKKLKQTFLNMGEIEPWEQENMLPDDEDDLTSLGHGELELHRELRHYARLAAWEMPLLYILIYTKIPAKKMQELRKPFKLPSENTPLRFRYTTYMGEQHPAENKVVLEFCVLDIPDLTEIQRDKLRKLAGTRWKPKEDIIKMSCESYETQAQNKRYLGSVLESLLREARDQKDTMLDIPLYTKHHSSKKIPRFPQEWIMTENRRRELESHRIETLKKDKKLEKEGLLVDGTQCIKLIEEKEVLEAEVAVKA</sequence>
<organism evidence="2 3">
    <name type="scientific">Erysiphe neolycopersici</name>
    <dbReference type="NCBI Taxonomy" id="212602"/>
    <lineage>
        <taxon>Eukaryota</taxon>
        <taxon>Fungi</taxon>
        <taxon>Dikarya</taxon>
        <taxon>Ascomycota</taxon>
        <taxon>Pezizomycotina</taxon>
        <taxon>Leotiomycetes</taxon>
        <taxon>Erysiphales</taxon>
        <taxon>Erysiphaceae</taxon>
        <taxon>Erysiphe</taxon>
    </lineage>
</organism>
<dbReference type="GO" id="GO:0003735">
    <property type="term" value="F:structural constituent of ribosome"/>
    <property type="evidence" value="ECO:0007669"/>
    <property type="project" value="InterPro"/>
</dbReference>
<dbReference type="Pfam" id="PF10213">
    <property type="entry name" value="MRP-S28"/>
    <property type="match status" value="1"/>
</dbReference>
<proteinExistence type="predicted"/>
<dbReference type="InterPro" id="IPR019349">
    <property type="entry name" value="Ribosomal_mS35_mit"/>
</dbReference>
<accession>A0A420I2Q4</accession>
<dbReference type="GO" id="GO:0005763">
    <property type="term" value="C:mitochondrial small ribosomal subunit"/>
    <property type="evidence" value="ECO:0007669"/>
    <property type="project" value="TreeGrafter"/>
</dbReference>